<dbReference type="EMBL" id="OE182869">
    <property type="protein sequence ID" value="CAD7575042.1"/>
    <property type="molecule type" value="Genomic_DNA"/>
</dbReference>
<organism evidence="2">
    <name type="scientific">Timema californicum</name>
    <name type="common">California timema</name>
    <name type="synonym">Walking stick</name>
    <dbReference type="NCBI Taxonomy" id="61474"/>
    <lineage>
        <taxon>Eukaryota</taxon>
        <taxon>Metazoa</taxon>
        <taxon>Ecdysozoa</taxon>
        <taxon>Arthropoda</taxon>
        <taxon>Hexapoda</taxon>
        <taxon>Insecta</taxon>
        <taxon>Pterygota</taxon>
        <taxon>Neoptera</taxon>
        <taxon>Polyneoptera</taxon>
        <taxon>Phasmatodea</taxon>
        <taxon>Timematodea</taxon>
        <taxon>Timematoidea</taxon>
        <taxon>Timematidae</taxon>
        <taxon>Timema</taxon>
    </lineage>
</organism>
<proteinExistence type="predicted"/>
<dbReference type="AlphaFoldDB" id="A0A7R9J978"/>
<feature type="compositionally biased region" description="Polar residues" evidence="1">
    <location>
        <begin position="616"/>
        <end position="625"/>
    </location>
</feature>
<feature type="region of interest" description="Disordered" evidence="1">
    <location>
        <begin position="99"/>
        <end position="148"/>
    </location>
</feature>
<feature type="region of interest" description="Disordered" evidence="1">
    <location>
        <begin position="491"/>
        <end position="529"/>
    </location>
</feature>
<feature type="compositionally biased region" description="Pro residues" evidence="1">
    <location>
        <begin position="99"/>
        <end position="108"/>
    </location>
</feature>
<accession>A0A7R9J978</accession>
<reference evidence="2" key="1">
    <citation type="submission" date="2020-11" db="EMBL/GenBank/DDBJ databases">
        <authorList>
            <person name="Tran Van P."/>
        </authorList>
    </citation>
    <scope>NUCLEOTIDE SEQUENCE</scope>
</reference>
<gene>
    <name evidence="2" type="ORF">TCMB3V08_LOCUS7641</name>
</gene>
<feature type="region of interest" description="Disordered" evidence="1">
    <location>
        <begin position="607"/>
        <end position="633"/>
    </location>
</feature>
<sequence length="809" mass="88153">MLSLTAEDGEIEEWSRGIKHQPSLVWFASDGESGVPLSAECTETDFLQKVFYSPNIQIREKPPPVHPTEIRISISPSSAVKLNTSALANYAAEGSVFGPPQPCLPPPHGGATPKTSAPPTGTSHHFFSGVHSPSNKTPPHPAPTTDGEELLLPVQGVDSPFGPTLLNTPDRDSNLDFSIIGSLVYCEIGILDHVTTEVGDLFHEFRQAQESWLQEGSSCETEDSEQFVPEYQQVADELDLFEDTLGGELALLTDTHVLDPSACQSDDIAILQTRLLFPRFNYAKVGFIETENGFITSFAKNCVGQINSGQPNGSLASFVSRGPLQGASEHAISIVIAPLSLTFSRTNGNLPFLSLDKARQHRRVYNTSNFVLIPSPFIVPTSHRDSRCRDSFLPPTATHVAGTPSLYLSTLPICLSSSPAIPRDGLHPPLRQSPPTEDPEENVTRRLHFKYMQPAPPEAEVRDDNWLYALSTNYSNGLGIGKGELGEVNPHLRGGRVENHLGKTSPNSPNRDSNSDFPVLSSRAQHDKRTRRALRLDFVPTDAAWHHSLKSSHDTYRDARSNDHRVPSFALPWCTGNKEPGLEGGPPTVRRDQDGAPLLFTCQTPGRKASRATGIHTRTTSSSPIKQEPRSSGLFKPCSQIASYQGATHYGTVSGPSPYVPSYIGPGFPAPCSIAMAPSVDRLSCTGRYSPSVQRVADQSTKCDLEISGRSAFFNFPQSCFRPASPCDRMMTSYSHVAVKKEPTDRGYETDIDAVYNKLHNNRLAHCSGGLKLTPQLGHSNSILRLHLTRAHPSETLVVAGHFCPLSDS</sequence>
<name>A0A7R9J978_TIMCA</name>
<feature type="region of interest" description="Disordered" evidence="1">
    <location>
        <begin position="422"/>
        <end position="441"/>
    </location>
</feature>
<feature type="compositionally biased region" description="Low complexity" evidence="1">
    <location>
        <begin position="505"/>
        <end position="516"/>
    </location>
</feature>
<evidence type="ECO:0000313" key="2">
    <source>
        <dbReference type="EMBL" id="CAD7575042.1"/>
    </source>
</evidence>
<feature type="compositionally biased region" description="Polar residues" evidence="1">
    <location>
        <begin position="113"/>
        <end position="135"/>
    </location>
</feature>
<evidence type="ECO:0000256" key="1">
    <source>
        <dbReference type="SAM" id="MobiDB-lite"/>
    </source>
</evidence>
<protein>
    <submittedName>
        <fullName evidence="2">(California timema) hypothetical protein</fullName>
    </submittedName>
</protein>